<dbReference type="Proteomes" id="UP000276133">
    <property type="component" value="Unassembled WGS sequence"/>
</dbReference>
<accession>A0A3M7PRP4</accession>
<gene>
    <name evidence="1" type="ORF">BpHYR1_009653</name>
</gene>
<comment type="caution">
    <text evidence="1">The sequence shown here is derived from an EMBL/GenBank/DDBJ whole genome shotgun (WGS) entry which is preliminary data.</text>
</comment>
<proteinExistence type="predicted"/>
<dbReference type="AlphaFoldDB" id="A0A3M7PRP4"/>
<keyword evidence="2" id="KW-1185">Reference proteome</keyword>
<protein>
    <submittedName>
        <fullName evidence="1">Uncharacterized protein</fullName>
    </submittedName>
</protein>
<evidence type="ECO:0000313" key="1">
    <source>
        <dbReference type="EMBL" id="RNA01451.1"/>
    </source>
</evidence>
<dbReference type="EMBL" id="REGN01009318">
    <property type="protein sequence ID" value="RNA01451.1"/>
    <property type="molecule type" value="Genomic_DNA"/>
</dbReference>
<evidence type="ECO:0000313" key="2">
    <source>
        <dbReference type="Proteomes" id="UP000276133"/>
    </source>
</evidence>
<name>A0A3M7PRP4_BRAPC</name>
<sequence length="115" mass="12820">MDPSSWPVTNVSLSIYSIEEMAEASEQAAIVSLGRTLKHLILLPVPVKTLLQLPSFKFQILIKPSSEPDTKSPLESSPKFAILPQWPSICDHSFKFFRFTDFDAGSWTGLHSLNS</sequence>
<organism evidence="1 2">
    <name type="scientific">Brachionus plicatilis</name>
    <name type="common">Marine rotifer</name>
    <name type="synonym">Brachionus muelleri</name>
    <dbReference type="NCBI Taxonomy" id="10195"/>
    <lineage>
        <taxon>Eukaryota</taxon>
        <taxon>Metazoa</taxon>
        <taxon>Spiralia</taxon>
        <taxon>Gnathifera</taxon>
        <taxon>Rotifera</taxon>
        <taxon>Eurotatoria</taxon>
        <taxon>Monogononta</taxon>
        <taxon>Pseudotrocha</taxon>
        <taxon>Ploima</taxon>
        <taxon>Brachionidae</taxon>
        <taxon>Brachionus</taxon>
    </lineage>
</organism>
<reference evidence="1 2" key="1">
    <citation type="journal article" date="2018" name="Sci. Rep.">
        <title>Genomic signatures of local adaptation to the degree of environmental predictability in rotifers.</title>
        <authorList>
            <person name="Franch-Gras L."/>
            <person name="Hahn C."/>
            <person name="Garcia-Roger E.M."/>
            <person name="Carmona M.J."/>
            <person name="Serra M."/>
            <person name="Gomez A."/>
        </authorList>
    </citation>
    <scope>NUCLEOTIDE SEQUENCE [LARGE SCALE GENOMIC DNA]</scope>
    <source>
        <strain evidence="1">HYR1</strain>
    </source>
</reference>